<dbReference type="OrthoDB" id="7229284at2"/>
<dbReference type="InterPro" id="IPR035090">
    <property type="entry name" value="Pyridoxal_P_attach_site"/>
</dbReference>
<dbReference type="InterPro" id="IPR000811">
    <property type="entry name" value="Glyco_trans_35"/>
</dbReference>
<dbReference type="InterPro" id="IPR011833">
    <property type="entry name" value="Glycg_phsphrylas"/>
</dbReference>
<comment type="cofactor">
    <cofactor evidence="2 11">
        <name>pyridoxal 5'-phosphate</name>
        <dbReference type="ChEBI" id="CHEBI:597326"/>
    </cofactor>
</comment>
<dbReference type="Proteomes" id="UP000256561">
    <property type="component" value="Unassembled WGS sequence"/>
</dbReference>
<comment type="similarity">
    <text evidence="3 11">Belongs to the glycogen phosphorylase family.</text>
</comment>
<keyword evidence="8 11" id="KW-0119">Carbohydrate metabolism</keyword>
<evidence type="ECO:0000256" key="5">
    <source>
        <dbReference type="ARBA" id="ARBA00022676"/>
    </source>
</evidence>
<dbReference type="FunFam" id="3.40.50.2000:FF:000807">
    <property type="entry name" value="Alpha-glucan phosphorylase 2, cytosolic"/>
    <property type="match status" value="1"/>
</dbReference>
<accession>A0A3D8MC44</accession>
<evidence type="ECO:0000256" key="9">
    <source>
        <dbReference type="ARBA" id="ARBA00025174"/>
    </source>
</evidence>
<evidence type="ECO:0000256" key="7">
    <source>
        <dbReference type="ARBA" id="ARBA00022898"/>
    </source>
</evidence>
<dbReference type="EMBL" id="QRHA01000003">
    <property type="protein sequence ID" value="RDV27559.1"/>
    <property type="molecule type" value="Genomic_DNA"/>
</dbReference>
<dbReference type="PIRSF" id="PIRSF000460">
    <property type="entry name" value="Pprylas_GlgP"/>
    <property type="match status" value="1"/>
</dbReference>
<comment type="catalytic activity">
    <reaction evidence="1 11">
        <text>[(1-&gt;4)-alpha-D-glucosyl](n) + phosphate = [(1-&gt;4)-alpha-D-glucosyl](n-1) + alpha-D-glucose 1-phosphate</text>
        <dbReference type="Rhea" id="RHEA:41732"/>
        <dbReference type="Rhea" id="RHEA-COMP:9584"/>
        <dbReference type="Rhea" id="RHEA-COMP:9586"/>
        <dbReference type="ChEBI" id="CHEBI:15444"/>
        <dbReference type="ChEBI" id="CHEBI:43474"/>
        <dbReference type="ChEBI" id="CHEBI:58601"/>
        <dbReference type="EC" id="2.4.1.1"/>
    </reaction>
</comment>
<keyword evidence="13" id="KW-1185">Reference proteome</keyword>
<evidence type="ECO:0000256" key="2">
    <source>
        <dbReference type="ARBA" id="ARBA00001933"/>
    </source>
</evidence>
<comment type="caution">
    <text evidence="12">The sequence shown here is derived from an EMBL/GenBank/DDBJ whole genome shotgun (WGS) entry which is preliminary data.</text>
</comment>
<reference evidence="13" key="1">
    <citation type="submission" date="2018-08" db="EMBL/GenBank/DDBJ databases">
        <authorList>
            <person name="Zhang J."/>
            <person name="Du Z.-J."/>
        </authorList>
    </citation>
    <scope>NUCLEOTIDE SEQUENCE [LARGE SCALE GENOMIC DNA]</scope>
    <source>
        <strain evidence="13">KCTC 52655</strain>
    </source>
</reference>
<dbReference type="CDD" id="cd04300">
    <property type="entry name" value="GT35_Glycogen_Phosphorylase"/>
    <property type="match status" value="1"/>
</dbReference>
<evidence type="ECO:0000313" key="13">
    <source>
        <dbReference type="Proteomes" id="UP000256561"/>
    </source>
</evidence>
<dbReference type="RefSeq" id="WP_115592458.1">
    <property type="nucleotide sequence ID" value="NZ_QRHA01000003.1"/>
</dbReference>
<dbReference type="EC" id="2.4.1.1" evidence="11"/>
<dbReference type="GO" id="GO:0008184">
    <property type="term" value="F:glycogen phosphorylase activity"/>
    <property type="evidence" value="ECO:0007669"/>
    <property type="project" value="InterPro"/>
</dbReference>
<dbReference type="PROSITE" id="PS00102">
    <property type="entry name" value="PHOSPHORYLASE"/>
    <property type="match status" value="1"/>
</dbReference>
<dbReference type="PANTHER" id="PTHR11468">
    <property type="entry name" value="GLYCOGEN PHOSPHORYLASE"/>
    <property type="match status" value="1"/>
</dbReference>
<dbReference type="NCBIfam" id="TIGR02093">
    <property type="entry name" value="P_ylase"/>
    <property type="match status" value="1"/>
</dbReference>
<comment type="function">
    <text evidence="9">Phosphorylase is an important allosteric enzyme in carbohydrate metabolism. Enzymes from different sources differ in their regulatory mechanisms and in their natural substrates. However, all known phosphorylases share catalytic and structural properties.</text>
</comment>
<dbReference type="Pfam" id="PF00343">
    <property type="entry name" value="Phosphorylase"/>
    <property type="match status" value="1"/>
</dbReference>
<keyword evidence="4" id="KW-0021">Allosteric enzyme</keyword>
<evidence type="ECO:0000313" key="12">
    <source>
        <dbReference type="EMBL" id="RDV27559.1"/>
    </source>
</evidence>
<keyword evidence="5 11" id="KW-0328">Glycosyltransferase</keyword>
<evidence type="ECO:0000256" key="4">
    <source>
        <dbReference type="ARBA" id="ARBA00022533"/>
    </source>
</evidence>
<comment type="function">
    <text evidence="11">Allosteric enzyme that catalyzes the rate-limiting step in glycogen catabolism, the phosphorolytic cleavage of glycogen to produce glucose-1-phosphate, and plays a central role in maintaining cellular and organismal glucose homeostasis.</text>
</comment>
<dbReference type="GO" id="GO:0005980">
    <property type="term" value="P:glycogen catabolic process"/>
    <property type="evidence" value="ECO:0007669"/>
    <property type="project" value="TreeGrafter"/>
</dbReference>
<dbReference type="SUPFAM" id="SSF53756">
    <property type="entry name" value="UDP-Glycosyltransferase/glycogen phosphorylase"/>
    <property type="match status" value="1"/>
</dbReference>
<evidence type="ECO:0000256" key="11">
    <source>
        <dbReference type="RuleBase" id="RU000587"/>
    </source>
</evidence>
<proteinExistence type="inferred from homology"/>
<evidence type="ECO:0000256" key="1">
    <source>
        <dbReference type="ARBA" id="ARBA00001275"/>
    </source>
</evidence>
<dbReference type="FunFam" id="3.40.50.2000:FF:000003">
    <property type="entry name" value="Alpha-1,4 glucan phosphorylase"/>
    <property type="match status" value="1"/>
</dbReference>
<evidence type="ECO:0000256" key="10">
    <source>
        <dbReference type="PIRSR" id="PIRSR000460-1"/>
    </source>
</evidence>
<organism evidence="12 13">
    <name type="scientific">Alteromonas aestuariivivens</name>
    <dbReference type="NCBI Taxonomy" id="1938339"/>
    <lineage>
        <taxon>Bacteria</taxon>
        <taxon>Pseudomonadati</taxon>
        <taxon>Pseudomonadota</taxon>
        <taxon>Gammaproteobacteria</taxon>
        <taxon>Alteromonadales</taxon>
        <taxon>Alteromonadaceae</taxon>
        <taxon>Alteromonas/Salinimonas group</taxon>
        <taxon>Alteromonas</taxon>
    </lineage>
</organism>
<evidence type="ECO:0000256" key="3">
    <source>
        <dbReference type="ARBA" id="ARBA00006047"/>
    </source>
</evidence>
<gene>
    <name evidence="12" type="ORF">DXV75_05910</name>
</gene>
<keyword evidence="7 10" id="KW-0663">Pyridoxal phosphate</keyword>
<feature type="modified residue" description="N6-(pyridoxal phosphate)lysine" evidence="10">
    <location>
        <position position="672"/>
    </location>
</feature>
<evidence type="ECO:0000256" key="6">
    <source>
        <dbReference type="ARBA" id="ARBA00022679"/>
    </source>
</evidence>
<keyword evidence="6 11" id="KW-0808">Transferase</keyword>
<dbReference type="GO" id="GO:0030170">
    <property type="term" value="F:pyridoxal phosphate binding"/>
    <property type="evidence" value="ECO:0007669"/>
    <property type="project" value="InterPro"/>
</dbReference>
<protein>
    <recommendedName>
        <fullName evidence="11">Alpha-1,4 glucan phosphorylase</fullName>
        <ecNumber evidence="11">2.4.1.1</ecNumber>
    </recommendedName>
</protein>
<dbReference type="PANTHER" id="PTHR11468:SF25">
    <property type="entry name" value="MALTODEXTRIN PHOSPHORYLASE"/>
    <property type="match status" value="1"/>
</dbReference>
<dbReference type="GO" id="GO:0005737">
    <property type="term" value="C:cytoplasm"/>
    <property type="evidence" value="ECO:0007669"/>
    <property type="project" value="TreeGrafter"/>
</dbReference>
<dbReference type="AlphaFoldDB" id="A0A3D8MC44"/>
<dbReference type="Gene3D" id="3.40.50.2000">
    <property type="entry name" value="Glycogen Phosphorylase B"/>
    <property type="match status" value="2"/>
</dbReference>
<evidence type="ECO:0000256" key="8">
    <source>
        <dbReference type="ARBA" id="ARBA00023277"/>
    </source>
</evidence>
<name>A0A3D8MC44_9ALTE</name>
<sequence>MNAKVTSAKKLTEVSIDKKDFKQAVIRHLHSTLGTDENKANNHAWWKATCAAMQEQVLEGLRKTQKTHYLNDTRAVHYLSAEFLMGRLLSNNLQNFGLFEVAQGALKELGVELSDVLEEEPDMALGNGGLGRLAACFIDSLATMELPAIGYGIHYEHGLFRQEIHGGAQIERPDSWRDYGNPWEICRPESIQEVSLYGYVETKYGDNGRIHKEWHPGAIVKGVPWDIPIVGYGGNTVNVLRLWQSQSSGYFNWDVFNAGGYVDAQRENVLAETISKVLYPNDETEAGKELRLIQQYFFSSCSLKDIIRRYKRAHGDDWSRFADQVVIQLNDTHPAIAIPELMRILVDRAELDWDSAWNICTNVFAYTNHTLLPEALEKWPARMFEKILPRHLEIIYEINHRFMALVDKQWPNDNAMKARLSIIEEGNEKMVRMGHLSVIGSFAVNGVAEIHSRLVKQNLFPEFDQLWPGKLTNVTNGITPRRWLKACNPELSKLIDKKIGSDWPMDLDKLQGLAKHADNKTFQKQFMKVKQANKQALADEIKQSMGIDVDVNAIFDVQIKRLHEYKRQHLNLLHIMALYRRLLEDPDYDMHPRVFIFGAKAAPGYKLAKDIIFAINKVADKVNNDPRVNNKLKVVFMPNYRVSLAEKMIPATDVSEQISTAGKEASGTGNMKLALNGAVTIGTLDGANIEIAEEVGDDNIVIFGMTVEEVEALKASGYNPYDYYYNDAEIKAVLDWLETDYFTPGQPGALVSIKQSLLEGGDPYMVLADYQAYSEAHKVIDAAYRDKERWARMAIINTAKMGKFTSDRSIRDYVEKIWKLESCKVES</sequence>